<feature type="transmembrane region" description="Helical" evidence="1">
    <location>
        <begin position="41"/>
        <end position="60"/>
    </location>
</feature>
<gene>
    <name evidence="2" type="ORF">H0486_13865</name>
</gene>
<sequence length="82" mass="9264">MKKYKHKLNMLEPGIKMLKAIGISAVLSIIFYIANKTLLCYLFGGLAALIGIILWILLIIEGHQDKVLNEQAIQERKKKGEL</sequence>
<protein>
    <submittedName>
        <fullName evidence="2">Uncharacterized protein</fullName>
    </submittedName>
</protein>
<dbReference type="RefSeq" id="WP_228353572.1">
    <property type="nucleotide sequence ID" value="NZ_JACEGA010000001.1"/>
</dbReference>
<reference evidence="2 3" key="1">
    <citation type="submission" date="2020-07" db="EMBL/GenBank/DDBJ databases">
        <title>Characterization and genome sequencing of isolate MD1, a novel member within the family Lachnospiraceae.</title>
        <authorList>
            <person name="Rettenmaier R."/>
            <person name="Di Bello L."/>
            <person name="Zinser C."/>
            <person name="Scheitz K."/>
            <person name="Liebl W."/>
            <person name="Zverlov V."/>
        </authorList>
    </citation>
    <scope>NUCLEOTIDE SEQUENCE [LARGE SCALE GENOMIC DNA]</scope>
    <source>
        <strain evidence="2 3">MD1</strain>
    </source>
</reference>
<dbReference type="EMBL" id="JACEGA010000001">
    <property type="protein sequence ID" value="MBB2183962.1"/>
    <property type="molecule type" value="Genomic_DNA"/>
</dbReference>
<evidence type="ECO:0000313" key="3">
    <source>
        <dbReference type="Proteomes" id="UP000574276"/>
    </source>
</evidence>
<dbReference type="Proteomes" id="UP000574276">
    <property type="component" value="Unassembled WGS sequence"/>
</dbReference>
<dbReference type="AlphaFoldDB" id="A0A839K450"/>
<evidence type="ECO:0000313" key="2">
    <source>
        <dbReference type="EMBL" id="MBB2183962.1"/>
    </source>
</evidence>
<comment type="caution">
    <text evidence="2">The sequence shown here is derived from an EMBL/GenBank/DDBJ whole genome shotgun (WGS) entry which is preliminary data.</text>
</comment>
<keyword evidence="1" id="KW-1133">Transmembrane helix</keyword>
<proteinExistence type="predicted"/>
<organism evidence="2 3">
    <name type="scientific">Variimorphobacter saccharofermentans</name>
    <dbReference type="NCBI Taxonomy" id="2755051"/>
    <lineage>
        <taxon>Bacteria</taxon>
        <taxon>Bacillati</taxon>
        <taxon>Bacillota</taxon>
        <taxon>Clostridia</taxon>
        <taxon>Lachnospirales</taxon>
        <taxon>Lachnospiraceae</taxon>
        <taxon>Variimorphobacter</taxon>
    </lineage>
</organism>
<keyword evidence="1" id="KW-0472">Membrane</keyword>
<keyword evidence="1" id="KW-0812">Transmembrane</keyword>
<name>A0A839K450_9FIRM</name>
<keyword evidence="3" id="KW-1185">Reference proteome</keyword>
<accession>A0A839K450</accession>
<evidence type="ECO:0000256" key="1">
    <source>
        <dbReference type="SAM" id="Phobius"/>
    </source>
</evidence>